<feature type="transmembrane region" description="Helical" evidence="1">
    <location>
        <begin position="257"/>
        <end position="277"/>
    </location>
</feature>
<keyword evidence="3" id="KW-0012">Acyltransferase</keyword>
<dbReference type="GO" id="GO:0016747">
    <property type="term" value="F:acyltransferase activity, transferring groups other than amino-acyl groups"/>
    <property type="evidence" value="ECO:0007669"/>
    <property type="project" value="InterPro"/>
</dbReference>
<dbReference type="PANTHER" id="PTHR23028:SF53">
    <property type="entry name" value="ACYL_TRANSF_3 DOMAIN-CONTAINING PROTEIN"/>
    <property type="match status" value="1"/>
</dbReference>
<keyword evidence="1" id="KW-1133">Transmembrane helix</keyword>
<gene>
    <name evidence="3" type="ORF">SAMN04488500_116110</name>
</gene>
<feature type="transmembrane region" description="Helical" evidence="1">
    <location>
        <begin position="147"/>
        <end position="165"/>
    </location>
</feature>
<dbReference type="InterPro" id="IPR050879">
    <property type="entry name" value="Acyltransferase_3"/>
</dbReference>
<keyword evidence="3" id="KW-0808">Transferase</keyword>
<feature type="transmembrane region" description="Helical" evidence="1">
    <location>
        <begin position="321"/>
        <end position="346"/>
    </location>
</feature>
<evidence type="ECO:0000256" key="1">
    <source>
        <dbReference type="SAM" id="Phobius"/>
    </source>
</evidence>
<keyword evidence="3" id="KW-0378">Hydrolase</keyword>
<keyword evidence="4" id="KW-1185">Reference proteome</keyword>
<dbReference type="GO" id="GO:0016787">
    <property type="term" value="F:hydrolase activity"/>
    <property type="evidence" value="ECO:0007669"/>
    <property type="project" value="UniProtKB-KW"/>
</dbReference>
<keyword evidence="1" id="KW-0812">Transmembrane</keyword>
<feature type="transmembrane region" description="Helical" evidence="1">
    <location>
        <begin position="12"/>
        <end position="30"/>
    </location>
</feature>
<proteinExistence type="predicted"/>
<dbReference type="GO" id="GO:0016020">
    <property type="term" value="C:membrane"/>
    <property type="evidence" value="ECO:0007669"/>
    <property type="project" value="TreeGrafter"/>
</dbReference>
<feature type="transmembrane region" description="Helical" evidence="1">
    <location>
        <begin position="172"/>
        <end position="189"/>
    </location>
</feature>
<protein>
    <submittedName>
        <fullName evidence="3">Peptidoglycan/LPS O-acetylase OafA/YrhL, contains acyltransferase and SGNH-hydrolase domains</fullName>
    </submittedName>
</protein>
<dbReference type="EMBL" id="FWXI01000016">
    <property type="protein sequence ID" value="SMC98141.1"/>
    <property type="molecule type" value="Genomic_DNA"/>
</dbReference>
<dbReference type="PANTHER" id="PTHR23028">
    <property type="entry name" value="ACETYLTRANSFERASE"/>
    <property type="match status" value="1"/>
</dbReference>
<feature type="domain" description="Acyltransferase 3" evidence="2">
    <location>
        <begin position="11"/>
        <end position="335"/>
    </location>
</feature>
<sequence length="382" mass="43753">MKVVKNDSRIAFLDGLRGVAILLVVLFHAYANRPDLVPFGDTFAKFPVFAYGWLGVQLFFIISGFVIFMTLEKCHSFQEFILRRWLRLFPAMLICSIIILGTAPFLPERPAGVVFYRDLLPGLTFIAPDWWAKLLGFQIRSIEGSFWSLYVEVKFYVIFGTLYFVAGWRKALVALIGFFCLSTIIVVVKKAAPTLDMHLMSKILGLADARYYGWFAVGALYYKYFREQRTTLLLYAMIIGFISALVEVQWHPRYSGLGWQPTFFVILIVVFFTVAITNTRVQALLTRPSLLFIGFISYPLYLLHDNMMVAMIIKMGHQIPLVYGILIPLLPIAMVMGISWFVANYIEPWTREQIRLPYNRLCTLIGAVRSVNSAPSKQEILK</sequence>
<feature type="transmembrane region" description="Helical" evidence="1">
    <location>
        <begin position="88"/>
        <end position="106"/>
    </location>
</feature>
<evidence type="ECO:0000259" key="2">
    <source>
        <dbReference type="Pfam" id="PF01757"/>
    </source>
</evidence>
<dbReference type="AlphaFoldDB" id="A0A1W2DL26"/>
<dbReference type="RefSeq" id="WP_176215563.1">
    <property type="nucleotide sequence ID" value="NZ_CP155572.1"/>
</dbReference>
<organism evidence="3 4">
    <name type="scientific">Sporomusa malonica</name>
    <dbReference type="NCBI Taxonomy" id="112901"/>
    <lineage>
        <taxon>Bacteria</taxon>
        <taxon>Bacillati</taxon>
        <taxon>Bacillota</taxon>
        <taxon>Negativicutes</taxon>
        <taxon>Selenomonadales</taxon>
        <taxon>Sporomusaceae</taxon>
        <taxon>Sporomusa</taxon>
    </lineage>
</organism>
<feature type="transmembrane region" description="Helical" evidence="1">
    <location>
        <begin position="50"/>
        <end position="68"/>
    </location>
</feature>
<keyword evidence="1" id="KW-0472">Membrane</keyword>
<dbReference type="InterPro" id="IPR002656">
    <property type="entry name" value="Acyl_transf_3_dom"/>
</dbReference>
<dbReference type="Pfam" id="PF01757">
    <property type="entry name" value="Acyl_transf_3"/>
    <property type="match status" value="1"/>
</dbReference>
<dbReference type="STRING" id="112901.SAMN04488500_116110"/>
<dbReference type="Proteomes" id="UP000192738">
    <property type="component" value="Unassembled WGS sequence"/>
</dbReference>
<evidence type="ECO:0000313" key="3">
    <source>
        <dbReference type="EMBL" id="SMC98141.1"/>
    </source>
</evidence>
<feature type="transmembrane region" description="Helical" evidence="1">
    <location>
        <begin position="232"/>
        <end position="251"/>
    </location>
</feature>
<evidence type="ECO:0000313" key="4">
    <source>
        <dbReference type="Proteomes" id="UP000192738"/>
    </source>
</evidence>
<reference evidence="3 4" key="1">
    <citation type="submission" date="2017-04" db="EMBL/GenBank/DDBJ databases">
        <authorList>
            <person name="Afonso C.L."/>
            <person name="Miller P.J."/>
            <person name="Scott M.A."/>
            <person name="Spackman E."/>
            <person name="Goraichik I."/>
            <person name="Dimitrov K.M."/>
            <person name="Suarez D.L."/>
            <person name="Swayne D.E."/>
        </authorList>
    </citation>
    <scope>NUCLEOTIDE SEQUENCE [LARGE SCALE GENOMIC DNA]</scope>
    <source>
        <strain evidence="3 4">DSM 5090</strain>
    </source>
</reference>
<accession>A0A1W2DL26</accession>
<name>A0A1W2DL26_9FIRM</name>
<feature type="transmembrane region" description="Helical" evidence="1">
    <location>
        <begin position="209"/>
        <end position="225"/>
    </location>
</feature>
<dbReference type="GO" id="GO:0000271">
    <property type="term" value="P:polysaccharide biosynthetic process"/>
    <property type="evidence" value="ECO:0007669"/>
    <property type="project" value="TreeGrafter"/>
</dbReference>